<dbReference type="GO" id="GO:0004815">
    <property type="term" value="F:aspartate-tRNA ligase activity"/>
    <property type="evidence" value="ECO:0007669"/>
    <property type="project" value="TreeGrafter"/>
</dbReference>
<dbReference type="InterPro" id="IPR004365">
    <property type="entry name" value="NA-bd_OB_tRNA"/>
</dbReference>
<evidence type="ECO:0000256" key="2">
    <source>
        <dbReference type="ARBA" id="ARBA00023146"/>
    </source>
</evidence>
<dbReference type="GO" id="GO:0003676">
    <property type="term" value="F:nucleic acid binding"/>
    <property type="evidence" value="ECO:0007669"/>
    <property type="project" value="InterPro"/>
</dbReference>
<dbReference type="InterPro" id="IPR047089">
    <property type="entry name" value="Asp-tRNA-ligase_1_N"/>
</dbReference>
<gene>
    <name evidence="4" type="ORF">METZ01_LOCUS468867</name>
</gene>
<dbReference type="PANTHER" id="PTHR22594">
    <property type="entry name" value="ASPARTYL/LYSYL-TRNA SYNTHETASE"/>
    <property type="match status" value="1"/>
</dbReference>
<keyword evidence="1" id="KW-0648">Protein biosynthesis</keyword>
<name>A0A383B852_9ZZZZ</name>
<dbReference type="CDD" id="cd04317">
    <property type="entry name" value="EcAspRS_like_N"/>
    <property type="match status" value="1"/>
</dbReference>
<accession>A0A383B852</accession>
<protein>
    <recommendedName>
        <fullName evidence="3">OB domain-containing protein</fullName>
    </recommendedName>
</protein>
<dbReference type="Gene3D" id="2.40.50.140">
    <property type="entry name" value="Nucleic acid-binding proteins"/>
    <property type="match status" value="1"/>
</dbReference>
<sequence>MIKRTHTCGDLSSKNINESVSLNGWISKSRDLGGLHFIDLRDRYGKTQIVFNEDINKDVFNQVKKLGLEDVIGITGKVVSRPDEAINKKISTGAIDVEVTDLTIYNESAPPPFDINDRNSASEDHRLKYRY</sequence>
<dbReference type="GO" id="GO:0005524">
    <property type="term" value="F:ATP binding"/>
    <property type="evidence" value="ECO:0007669"/>
    <property type="project" value="UniProtKB-KW"/>
</dbReference>
<feature type="domain" description="OB" evidence="3">
    <location>
        <begin position="20"/>
        <end position="94"/>
    </location>
</feature>
<feature type="non-terminal residue" evidence="4">
    <location>
        <position position="131"/>
    </location>
</feature>
<reference evidence="4" key="1">
    <citation type="submission" date="2018-05" db="EMBL/GenBank/DDBJ databases">
        <authorList>
            <person name="Lanie J.A."/>
            <person name="Ng W.-L."/>
            <person name="Kazmierczak K.M."/>
            <person name="Andrzejewski T.M."/>
            <person name="Davidsen T.M."/>
            <person name="Wayne K.J."/>
            <person name="Tettelin H."/>
            <person name="Glass J.I."/>
            <person name="Rusch D."/>
            <person name="Podicherti R."/>
            <person name="Tsui H.-C.T."/>
            <person name="Winkler M.E."/>
        </authorList>
    </citation>
    <scope>NUCLEOTIDE SEQUENCE</scope>
</reference>
<evidence type="ECO:0000313" key="4">
    <source>
        <dbReference type="EMBL" id="SVE16013.1"/>
    </source>
</evidence>
<proteinExistence type="predicted"/>
<dbReference type="AlphaFoldDB" id="A0A383B852"/>
<evidence type="ECO:0000259" key="3">
    <source>
        <dbReference type="Pfam" id="PF01336"/>
    </source>
</evidence>
<dbReference type="InterPro" id="IPR012340">
    <property type="entry name" value="NA-bd_OB-fold"/>
</dbReference>
<keyword evidence="2" id="KW-0030">Aminoacyl-tRNA synthetase</keyword>
<dbReference type="Pfam" id="PF01336">
    <property type="entry name" value="tRNA_anti-codon"/>
    <property type="match status" value="1"/>
</dbReference>
<dbReference type="GO" id="GO:0006422">
    <property type="term" value="P:aspartyl-tRNA aminoacylation"/>
    <property type="evidence" value="ECO:0007669"/>
    <property type="project" value="TreeGrafter"/>
</dbReference>
<keyword evidence="2" id="KW-0436">Ligase</keyword>
<evidence type="ECO:0000256" key="1">
    <source>
        <dbReference type="ARBA" id="ARBA00022917"/>
    </source>
</evidence>
<dbReference type="EMBL" id="UINC01198175">
    <property type="protein sequence ID" value="SVE16013.1"/>
    <property type="molecule type" value="Genomic_DNA"/>
</dbReference>
<dbReference type="PANTHER" id="PTHR22594:SF5">
    <property type="entry name" value="ASPARTATE--TRNA LIGASE, MITOCHONDRIAL"/>
    <property type="match status" value="1"/>
</dbReference>
<dbReference type="SUPFAM" id="SSF50249">
    <property type="entry name" value="Nucleic acid-binding proteins"/>
    <property type="match status" value="1"/>
</dbReference>
<organism evidence="4">
    <name type="scientific">marine metagenome</name>
    <dbReference type="NCBI Taxonomy" id="408172"/>
    <lineage>
        <taxon>unclassified sequences</taxon>
        <taxon>metagenomes</taxon>
        <taxon>ecological metagenomes</taxon>
    </lineage>
</organism>